<evidence type="ECO:0000256" key="3">
    <source>
        <dbReference type="ARBA" id="ARBA00022741"/>
    </source>
</evidence>
<feature type="domain" description="AMP-dependent synthetase/ligase" evidence="5">
    <location>
        <begin position="31"/>
        <end position="382"/>
    </location>
</feature>
<dbReference type="InterPro" id="IPR045851">
    <property type="entry name" value="AMP-bd_C_sf"/>
</dbReference>
<dbReference type="PANTHER" id="PTHR43605:SF10">
    <property type="entry name" value="ACYL-COA SYNTHETASE MEDIUM CHAIN FAMILY MEMBER 3"/>
    <property type="match status" value="1"/>
</dbReference>
<comment type="caution">
    <text evidence="7">The sequence shown here is derived from an EMBL/GenBank/DDBJ whole genome shotgun (WGS) entry which is preliminary data.</text>
</comment>
<evidence type="ECO:0000256" key="2">
    <source>
        <dbReference type="ARBA" id="ARBA00022598"/>
    </source>
</evidence>
<dbReference type="Gene3D" id="3.40.50.12780">
    <property type="entry name" value="N-terminal domain of ligase-like"/>
    <property type="match status" value="1"/>
</dbReference>
<keyword evidence="3" id="KW-0547">Nucleotide-binding</keyword>
<evidence type="ECO:0000259" key="5">
    <source>
        <dbReference type="Pfam" id="PF00501"/>
    </source>
</evidence>
<reference evidence="8" key="1">
    <citation type="submission" date="2023-07" db="EMBL/GenBank/DDBJ databases">
        <title>30 novel species of actinomycetes from the DSMZ collection.</title>
        <authorList>
            <person name="Nouioui I."/>
        </authorList>
    </citation>
    <scope>NUCLEOTIDE SEQUENCE [LARGE SCALE GENOMIC DNA]</scope>
    <source>
        <strain evidence="8">DSM 45834</strain>
    </source>
</reference>
<evidence type="ECO:0000256" key="4">
    <source>
        <dbReference type="ARBA" id="ARBA00022840"/>
    </source>
</evidence>
<dbReference type="RefSeq" id="WP_311554361.1">
    <property type="nucleotide sequence ID" value="NZ_JAVREJ010000001.1"/>
</dbReference>
<dbReference type="Pfam" id="PF00501">
    <property type="entry name" value="AMP-binding"/>
    <property type="match status" value="1"/>
</dbReference>
<sequence length="540" mass="56790">MTDGPAALLQKFGAVDACVARLLCDDHPADDLAFTVVEPDLSARELTYGELGRESARFAAALADLGVGPGDRVAVLMGRSIELVVTLLGIWRRGAVVVPLSTALGRPAIAVRLRAADVALVVVDADRRTKLAAGEGVPADPRWRVVVVRGEPGRRELSFEALMALYLDDSLLLPVAVGGDGPLVHVFTAGTTGPPKAVPVPVRALAAFATARLAAGGPVDDERPLDVHWDTGDPGWATGLYSAVLGPLATGRRGLFTRGSIAPVPAWRLLDRYRVTHLHAGPAYFRAMAAVGSPPPGLALRYASSTGEPLPPDLVTWAEEVLGHPLHDRYGQAELGTVIVDDAGCGPGTTGRPLPGWSVAVLADDHDAPAAPGVVGRLAVDRAASPLMWFTGYVGDHERTSTSFTADGRWYLTGDTAGVDAAGCHRFSARAGDVIVTAGHRIAPFEVESVLMLHEDVTEAVVVGVPTARRGIVPEAYVVLRPGADPAFGLAEDLKQMVRTKLPAHAVPSVVHVVHVVDALPRTPGGTVRRAALRERRANW</sequence>
<dbReference type="InterPro" id="IPR000873">
    <property type="entry name" value="AMP-dep_synth/lig_dom"/>
</dbReference>
<protein>
    <submittedName>
        <fullName evidence="7">AMP-binding protein</fullName>
    </submittedName>
</protein>
<keyword evidence="8" id="KW-1185">Reference proteome</keyword>
<comment type="similarity">
    <text evidence="1">Belongs to the ATP-dependent AMP-binding enzyme family.</text>
</comment>
<gene>
    <name evidence="7" type="ORF">RM445_02880</name>
</gene>
<accession>A0ABU2N402</accession>
<evidence type="ECO:0000259" key="6">
    <source>
        <dbReference type="Pfam" id="PF13193"/>
    </source>
</evidence>
<evidence type="ECO:0000313" key="7">
    <source>
        <dbReference type="EMBL" id="MDT0348466.1"/>
    </source>
</evidence>
<evidence type="ECO:0000256" key="1">
    <source>
        <dbReference type="ARBA" id="ARBA00006432"/>
    </source>
</evidence>
<dbReference type="SUPFAM" id="SSF56801">
    <property type="entry name" value="Acetyl-CoA synthetase-like"/>
    <property type="match status" value="1"/>
</dbReference>
<dbReference type="InterPro" id="IPR042099">
    <property type="entry name" value="ANL_N_sf"/>
</dbReference>
<evidence type="ECO:0000313" key="8">
    <source>
        <dbReference type="Proteomes" id="UP001183202"/>
    </source>
</evidence>
<dbReference type="InterPro" id="IPR051087">
    <property type="entry name" value="Mitochondrial_ACSM"/>
</dbReference>
<dbReference type="Gene3D" id="3.30.300.30">
    <property type="match status" value="1"/>
</dbReference>
<dbReference type="PANTHER" id="PTHR43605">
    <property type="entry name" value="ACYL-COENZYME A SYNTHETASE"/>
    <property type="match status" value="1"/>
</dbReference>
<dbReference type="Pfam" id="PF13193">
    <property type="entry name" value="AMP-binding_C"/>
    <property type="match status" value="1"/>
</dbReference>
<dbReference type="EMBL" id="JAVREJ010000001">
    <property type="protein sequence ID" value="MDT0348466.1"/>
    <property type="molecule type" value="Genomic_DNA"/>
</dbReference>
<dbReference type="InterPro" id="IPR025110">
    <property type="entry name" value="AMP-bd_C"/>
</dbReference>
<feature type="domain" description="AMP-binding enzyme C-terminal" evidence="6">
    <location>
        <begin position="446"/>
        <end position="525"/>
    </location>
</feature>
<organism evidence="7 8">
    <name type="scientific">Pseudonocardia charpentierae</name>
    <dbReference type="NCBI Taxonomy" id="3075545"/>
    <lineage>
        <taxon>Bacteria</taxon>
        <taxon>Bacillati</taxon>
        <taxon>Actinomycetota</taxon>
        <taxon>Actinomycetes</taxon>
        <taxon>Pseudonocardiales</taxon>
        <taxon>Pseudonocardiaceae</taxon>
        <taxon>Pseudonocardia</taxon>
    </lineage>
</organism>
<dbReference type="Proteomes" id="UP001183202">
    <property type="component" value="Unassembled WGS sequence"/>
</dbReference>
<keyword evidence="2" id="KW-0436">Ligase</keyword>
<proteinExistence type="inferred from homology"/>
<keyword evidence="4" id="KW-0067">ATP-binding</keyword>
<name>A0ABU2N402_9PSEU</name>